<organism evidence="1 2">
    <name type="scientific">Alteriqipengyuania lutimaris</name>
    <dbReference type="NCBI Taxonomy" id="1538146"/>
    <lineage>
        <taxon>Bacteria</taxon>
        <taxon>Pseudomonadati</taxon>
        <taxon>Pseudomonadota</taxon>
        <taxon>Alphaproteobacteria</taxon>
        <taxon>Sphingomonadales</taxon>
        <taxon>Erythrobacteraceae</taxon>
        <taxon>Alteriqipengyuania</taxon>
    </lineage>
</organism>
<dbReference type="RefSeq" id="WP_147291030.1">
    <property type="nucleotide sequence ID" value="NZ_JACHWW010000002.1"/>
</dbReference>
<keyword evidence="2" id="KW-1185">Reference proteome</keyword>
<dbReference type="EMBL" id="QRBB01000002">
    <property type="protein sequence ID" value="RDS75983.1"/>
    <property type="molecule type" value="Genomic_DNA"/>
</dbReference>
<reference evidence="1 2" key="1">
    <citation type="submission" date="2018-07" db="EMBL/GenBank/DDBJ databases">
        <title>Erythrobacter nanhaiensis sp. nov., a novel member of the genus Erythrobacter isolated from the South China Sea.</title>
        <authorList>
            <person name="Chen X."/>
            <person name="Liu J."/>
        </authorList>
    </citation>
    <scope>NUCLEOTIDE SEQUENCE [LARGE SCALE GENOMIC DNA]</scope>
    <source>
        <strain evidence="1 2">S-5</strain>
    </source>
</reference>
<dbReference type="Proteomes" id="UP000254101">
    <property type="component" value="Unassembled WGS sequence"/>
</dbReference>
<evidence type="ECO:0000313" key="2">
    <source>
        <dbReference type="Proteomes" id="UP000254101"/>
    </source>
</evidence>
<gene>
    <name evidence="1" type="ORF">DL238_15035</name>
</gene>
<evidence type="ECO:0000313" key="1">
    <source>
        <dbReference type="EMBL" id="RDS75983.1"/>
    </source>
</evidence>
<dbReference type="OrthoDB" id="7562030at2"/>
<protein>
    <submittedName>
        <fullName evidence="1">Uncharacterized protein</fullName>
    </submittedName>
</protein>
<dbReference type="AlphaFoldDB" id="A0A395LGR9"/>
<comment type="caution">
    <text evidence="1">The sequence shown here is derived from an EMBL/GenBank/DDBJ whole genome shotgun (WGS) entry which is preliminary data.</text>
</comment>
<proteinExistence type="predicted"/>
<name>A0A395LGR9_9SPHN</name>
<accession>A0A395LGR9</accession>
<sequence>MKVRAPLTTDQALARIVGQLPQGYKDAEKATNRSESYLRACGDPDRRERLCFDDAIALDIAFQAAGGEGSPLAEHFLLRVEMGQLARFAHRFGLLEKTEQVVRESGEASAALIRACQPGAGPLEQREAFRELVEAVEAMKPVIAALDPDNPLHAVDENEARAPP</sequence>